<evidence type="ECO:0000256" key="1">
    <source>
        <dbReference type="SAM" id="MobiDB-lite"/>
    </source>
</evidence>
<feature type="region of interest" description="Disordered" evidence="1">
    <location>
        <begin position="1"/>
        <end position="47"/>
    </location>
</feature>
<sequence>MLGKVPPSAVSQASRGGPSSLKLRRAVSSSEELYPRQPDKNIGAHREADLNDPHIFSSFYFLSLSFAEIE</sequence>
<dbReference type="EMBL" id="JASCZI010061720">
    <property type="protein sequence ID" value="MED6139368.1"/>
    <property type="molecule type" value="Genomic_DNA"/>
</dbReference>
<name>A0ABU6SUC9_9FABA</name>
<evidence type="ECO:0000313" key="2">
    <source>
        <dbReference type="EMBL" id="MED6139368.1"/>
    </source>
</evidence>
<evidence type="ECO:0000313" key="3">
    <source>
        <dbReference type="Proteomes" id="UP001341840"/>
    </source>
</evidence>
<accession>A0ABU6SUC9</accession>
<comment type="caution">
    <text evidence="2">The sequence shown here is derived from an EMBL/GenBank/DDBJ whole genome shotgun (WGS) entry which is preliminary data.</text>
</comment>
<organism evidence="2 3">
    <name type="scientific">Stylosanthes scabra</name>
    <dbReference type="NCBI Taxonomy" id="79078"/>
    <lineage>
        <taxon>Eukaryota</taxon>
        <taxon>Viridiplantae</taxon>
        <taxon>Streptophyta</taxon>
        <taxon>Embryophyta</taxon>
        <taxon>Tracheophyta</taxon>
        <taxon>Spermatophyta</taxon>
        <taxon>Magnoliopsida</taxon>
        <taxon>eudicotyledons</taxon>
        <taxon>Gunneridae</taxon>
        <taxon>Pentapetalae</taxon>
        <taxon>rosids</taxon>
        <taxon>fabids</taxon>
        <taxon>Fabales</taxon>
        <taxon>Fabaceae</taxon>
        <taxon>Papilionoideae</taxon>
        <taxon>50 kb inversion clade</taxon>
        <taxon>dalbergioids sensu lato</taxon>
        <taxon>Dalbergieae</taxon>
        <taxon>Pterocarpus clade</taxon>
        <taxon>Stylosanthes</taxon>
    </lineage>
</organism>
<protein>
    <submittedName>
        <fullName evidence="2">Uncharacterized protein</fullName>
    </submittedName>
</protein>
<keyword evidence="3" id="KW-1185">Reference proteome</keyword>
<reference evidence="2 3" key="1">
    <citation type="journal article" date="2023" name="Plants (Basel)">
        <title>Bridging the Gap: Combining Genomics and Transcriptomics Approaches to Understand Stylosanthes scabra, an Orphan Legume from the Brazilian Caatinga.</title>
        <authorList>
            <person name="Ferreira-Neto J.R.C."/>
            <person name="da Silva M.D."/>
            <person name="Binneck E."/>
            <person name="de Melo N.F."/>
            <person name="da Silva R.H."/>
            <person name="de Melo A.L.T.M."/>
            <person name="Pandolfi V."/>
            <person name="Bustamante F.O."/>
            <person name="Brasileiro-Vidal A.C."/>
            <person name="Benko-Iseppon A.M."/>
        </authorList>
    </citation>
    <scope>NUCLEOTIDE SEQUENCE [LARGE SCALE GENOMIC DNA]</scope>
    <source>
        <tissue evidence="2">Leaves</tissue>
    </source>
</reference>
<gene>
    <name evidence="2" type="ORF">PIB30_083162</name>
</gene>
<proteinExistence type="predicted"/>
<feature type="compositionally biased region" description="Basic and acidic residues" evidence="1">
    <location>
        <begin position="33"/>
        <end position="47"/>
    </location>
</feature>
<dbReference type="Proteomes" id="UP001341840">
    <property type="component" value="Unassembled WGS sequence"/>
</dbReference>